<gene>
    <name evidence="2" type="ORF">TNCT_712321</name>
</gene>
<evidence type="ECO:0000256" key="1">
    <source>
        <dbReference type="SAM" id="MobiDB-lite"/>
    </source>
</evidence>
<reference evidence="2" key="1">
    <citation type="submission" date="2020-07" db="EMBL/GenBank/DDBJ databases">
        <title>Multicomponent nature underlies the extraordinary mechanical properties of spider dragline silk.</title>
        <authorList>
            <person name="Kono N."/>
            <person name="Nakamura H."/>
            <person name="Mori M."/>
            <person name="Yoshida Y."/>
            <person name="Ohtoshi R."/>
            <person name="Malay A.D."/>
            <person name="Moran D.A.P."/>
            <person name="Tomita M."/>
            <person name="Numata K."/>
            <person name="Arakawa K."/>
        </authorList>
    </citation>
    <scope>NUCLEOTIDE SEQUENCE</scope>
</reference>
<accession>A0A8X6FGK6</accession>
<dbReference type="EMBL" id="BMAO01012199">
    <property type="protein sequence ID" value="GFQ79583.1"/>
    <property type="molecule type" value="Genomic_DNA"/>
</dbReference>
<feature type="region of interest" description="Disordered" evidence="1">
    <location>
        <begin position="1"/>
        <end position="23"/>
    </location>
</feature>
<keyword evidence="3" id="KW-1185">Reference proteome</keyword>
<dbReference type="AlphaFoldDB" id="A0A8X6FGK6"/>
<organism evidence="2 3">
    <name type="scientific">Trichonephila clavata</name>
    <name type="common">Joro spider</name>
    <name type="synonym">Nephila clavata</name>
    <dbReference type="NCBI Taxonomy" id="2740835"/>
    <lineage>
        <taxon>Eukaryota</taxon>
        <taxon>Metazoa</taxon>
        <taxon>Ecdysozoa</taxon>
        <taxon>Arthropoda</taxon>
        <taxon>Chelicerata</taxon>
        <taxon>Arachnida</taxon>
        <taxon>Araneae</taxon>
        <taxon>Araneomorphae</taxon>
        <taxon>Entelegynae</taxon>
        <taxon>Araneoidea</taxon>
        <taxon>Nephilidae</taxon>
        <taxon>Trichonephila</taxon>
    </lineage>
</organism>
<dbReference type="Proteomes" id="UP000887116">
    <property type="component" value="Unassembled WGS sequence"/>
</dbReference>
<proteinExistence type="predicted"/>
<name>A0A8X6FGK6_TRICU</name>
<comment type="caution">
    <text evidence="2">The sequence shown here is derived from an EMBL/GenBank/DDBJ whole genome shotgun (WGS) entry which is preliminary data.</text>
</comment>
<evidence type="ECO:0000313" key="3">
    <source>
        <dbReference type="Proteomes" id="UP000887116"/>
    </source>
</evidence>
<protein>
    <submittedName>
        <fullName evidence="2">Uncharacterized protein</fullName>
    </submittedName>
</protein>
<sequence length="133" mass="15872">MTERIENENLETQTLAREKEAREREFQIEQQNKEREFQILLQNKEIENLQLKLECLRAKQNTFVTLSQMQQFEETNYLIDTDQNSEQIELDRVEEEEVNSENKEILPPVNPYSPISPVIKIQSSIFITTQQKK</sequence>
<evidence type="ECO:0000313" key="2">
    <source>
        <dbReference type="EMBL" id="GFQ79583.1"/>
    </source>
</evidence>